<proteinExistence type="predicted"/>
<name>A0A1B0BIC5_9MUSC</name>
<dbReference type="EnsemblMetazoa" id="GPPI031097-RA">
    <property type="protein sequence ID" value="GPPI031097-PA"/>
    <property type="gene ID" value="GPPI031097"/>
</dbReference>
<evidence type="ECO:0000313" key="1">
    <source>
        <dbReference type="EnsemblMetazoa" id="GPPI031097-PA"/>
    </source>
</evidence>
<dbReference type="Proteomes" id="UP000092460">
    <property type="component" value="Unassembled WGS sequence"/>
</dbReference>
<reference evidence="1" key="2">
    <citation type="submission" date="2020-05" db="UniProtKB">
        <authorList>
            <consortium name="EnsemblMetazoa"/>
        </authorList>
    </citation>
    <scope>IDENTIFICATION</scope>
    <source>
        <strain evidence="1">IAEA</strain>
    </source>
</reference>
<evidence type="ECO:0000313" key="2">
    <source>
        <dbReference type="Proteomes" id="UP000092460"/>
    </source>
</evidence>
<keyword evidence="2" id="KW-1185">Reference proteome</keyword>
<dbReference type="AlphaFoldDB" id="A0A1B0BIC5"/>
<reference evidence="2" key="1">
    <citation type="submission" date="2015-01" db="EMBL/GenBank/DDBJ databases">
        <authorList>
            <person name="Aksoy S."/>
            <person name="Warren W."/>
            <person name="Wilson R.K."/>
        </authorList>
    </citation>
    <scope>NUCLEOTIDE SEQUENCE [LARGE SCALE GENOMIC DNA]</scope>
    <source>
        <strain evidence="2">IAEA</strain>
    </source>
</reference>
<organism evidence="1 2">
    <name type="scientific">Glossina palpalis gambiensis</name>
    <dbReference type="NCBI Taxonomy" id="67801"/>
    <lineage>
        <taxon>Eukaryota</taxon>
        <taxon>Metazoa</taxon>
        <taxon>Ecdysozoa</taxon>
        <taxon>Arthropoda</taxon>
        <taxon>Hexapoda</taxon>
        <taxon>Insecta</taxon>
        <taxon>Pterygota</taxon>
        <taxon>Neoptera</taxon>
        <taxon>Endopterygota</taxon>
        <taxon>Diptera</taxon>
        <taxon>Brachycera</taxon>
        <taxon>Muscomorpha</taxon>
        <taxon>Hippoboscoidea</taxon>
        <taxon>Glossinidae</taxon>
        <taxon>Glossina</taxon>
    </lineage>
</organism>
<dbReference type="VEuPathDB" id="VectorBase:GPPI031097"/>
<sequence>MATYLVLHGANLMVSGACIAIVGTNNVKITYNGFRKEITTVVSDIMNLPLLVAHISKPFNGNYLKSGCGPDCLKLNEKDTQSFGFHYHIWDLPLD</sequence>
<accession>A0A1B0BIC5</accession>
<protein>
    <submittedName>
        <fullName evidence="1">Uncharacterized protein</fullName>
    </submittedName>
</protein>
<dbReference type="EMBL" id="JXJN01014897">
    <property type="status" value="NOT_ANNOTATED_CDS"/>
    <property type="molecule type" value="Genomic_DNA"/>
</dbReference>